<dbReference type="OrthoDB" id="9814407at2"/>
<gene>
    <name evidence="1" type="ORF">SAMN05877838_2618</name>
</gene>
<dbReference type="Proteomes" id="UP000219465">
    <property type="component" value="Unassembled WGS sequence"/>
</dbReference>
<evidence type="ECO:0008006" key="3">
    <source>
        <dbReference type="Google" id="ProtNLM"/>
    </source>
</evidence>
<dbReference type="Gene3D" id="3.30.70.1060">
    <property type="entry name" value="Dimeric alpha+beta barrel"/>
    <property type="match status" value="1"/>
</dbReference>
<evidence type="ECO:0000313" key="2">
    <source>
        <dbReference type="Proteomes" id="UP000219465"/>
    </source>
</evidence>
<dbReference type="RefSeq" id="WP_097108282.1">
    <property type="nucleotide sequence ID" value="NZ_OCPC01000003.1"/>
</dbReference>
<reference evidence="2" key="1">
    <citation type="submission" date="2017-08" db="EMBL/GenBank/DDBJ databases">
        <authorList>
            <person name="Varghese N."/>
            <person name="Submissions S."/>
        </authorList>
    </citation>
    <scope>NUCLEOTIDE SEQUENCE [LARGE SCALE GENOMIC DNA]</scope>
    <source>
        <strain evidence="2">KCTC 23107</strain>
    </source>
</reference>
<accession>A0A286IC66</accession>
<dbReference type="PANTHER" id="PTHR37828">
    <property type="entry name" value="GSR2449 PROTEIN"/>
    <property type="match status" value="1"/>
</dbReference>
<dbReference type="SUPFAM" id="SSF54909">
    <property type="entry name" value="Dimeric alpha+beta barrel"/>
    <property type="match status" value="1"/>
</dbReference>
<dbReference type="PANTHER" id="PTHR37828:SF1">
    <property type="entry name" value="YCII-RELATED DOMAIN-CONTAINING PROTEIN"/>
    <property type="match status" value="1"/>
</dbReference>
<protein>
    <recommendedName>
        <fullName evidence="3">YCII-related domain-containing protein</fullName>
    </recommendedName>
</protein>
<sequence>MFLIMLRFSDNKSAAAEYMQAHNAWIAKGFEEGVFLLTGSIEPKQGGAVLAYNIARAELEKHVTEDPFVAHNVVTAEITEITPGRTDPRLDFLNE</sequence>
<proteinExistence type="predicted"/>
<evidence type="ECO:0000313" key="1">
    <source>
        <dbReference type="EMBL" id="SOE17715.1"/>
    </source>
</evidence>
<keyword evidence="2" id="KW-1185">Reference proteome</keyword>
<dbReference type="AlphaFoldDB" id="A0A286IC66"/>
<organism evidence="1 2">
    <name type="scientific">Hoeflea halophila</name>
    <dbReference type="NCBI Taxonomy" id="714899"/>
    <lineage>
        <taxon>Bacteria</taxon>
        <taxon>Pseudomonadati</taxon>
        <taxon>Pseudomonadota</taxon>
        <taxon>Alphaproteobacteria</taxon>
        <taxon>Hyphomicrobiales</taxon>
        <taxon>Rhizobiaceae</taxon>
        <taxon>Hoeflea</taxon>
    </lineage>
</organism>
<dbReference type="EMBL" id="OCPC01000003">
    <property type="protein sequence ID" value="SOE17715.1"/>
    <property type="molecule type" value="Genomic_DNA"/>
</dbReference>
<dbReference type="InterPro" id="IPR011008">
    <property type="entry name" value="Dimeric_a/b-barrel"/>
</dbReference>
<name>A0A286IC66_9HYPH</name>